<evidence type="ECO:0000313" key="1">
    <source>
        <dbReference type="EMBL" id="WBO83972.1"/>
    </source>
</evidence>
<organism evidence="1 2">
    <name type="scientific">Hymenobacter yonginensis</name>
    <dbReference type="NCBI Taxonomy" id="748197"/>
    <lineage>
        <taxon>Bacteria</taxon>
        <taxon>Pseudomonadati</taxon>
        <taxon>Bacteroidota</taxon>
        <taxon>Cytophagia</taxon>
        <taxon>Cytophagales</taxon>
        <taxon>Hymenobacteraceae</taxon>
        <taxon>Hymenobacter</taxon>
    </lineage>
</organism>
<keyword evidence="2" id="KW-1185">Reference proteome</keyword>
<dbReference type="RefSeq" id="WP_270126446.1">
    <property type="nucleotide sequence ID" value="NZ_CP115396.1"/>
</dbReference>
<sequence>MAVVPSQPTGSSSSVNASTVDAAGNVYLAGTFSGTISFGPTTLTSAGGLDVFIAKWDASSNSFVWAQRGGGSDDDISKSVAVLGSNVYVAGDYRSTQVTFGSTVLINQGTPQGMYIPQDVFVAKLTDTGSSASFAWALRVSGEYTESAAGLAVSGTNVYLAGQFNSPTLALGTVSLTNINPGGTVPSFISDVFLARLSDAGSSGGIAWAERGGGVNNESCVAIAAQGNDIYLSGVFSSLSGAATTTFGTTTLTASSVRYPLYVAKLTDNGAPRQWAWAVQAGSPDINYPVGLAVYGSSVYSVGSFTNLAPAVFGSQSMPGVGNVNLYLAKLTDAGSSASWTWVRGNEGSSGSIRGSALHASAAGLFLLANYNDNGVKLGSVSLPVPGGQIIPVIARLTDAGATSSYNWVQVASNSTTRVSLSSLAVRGQQVYAAGSLNSPTATFGNYTVTVPNASTPIGSRSAGLLVGLTDNTILRSGTPAWAADLHLTPNPAHGRVGVSLPAGASARPVTLTLTDALGRAVRSSTHGLAASGRGPELDLLGLAPGFYVLRVQAGQQYAVRQLLVE</sequence>
<reference evidence="1 2" key="1">
    <citation type="journal article" date="2011" name="Int. J. Syst. Evol. Microbiol.">
        <title>Hymenobacter yonginensis sp. nov., isolated from a mesotrophic artificial lake.</title>
        <authorList>
            <person name="Joung Y."/>
            <person name="Cho S.H."/>
            <person name="Kim H."/>
            <person name="Kim S.B."/>
            <person name="Joh K."/>
        </authorList>
    </citation>
    <scope>NUCLEOTIDE SEQUENCE [LARGE SCALE GENOMIC DNA]</scope>
    <source>
        <strain evidence="1 2">KCTC 22745</strain>
    </source>
</reference>
<gene>
    <name evidence="1" type="ORF">O9Z63_16530</name>
</gene>
<name>A0ABY7PL92_9BACT</name>
<dbReference type="PANTHER" id="PTHR35580:SF1">
    <property type="entry name" value="PHYTASE-LIKE DOMAIN-CONTAINING PROTEIN"/>
    <property type="match status" value="1"/>
</dbReference>
<dbReference type="InterPro" id="IPR052918">
    <property type="entry name" value="Motility_Chemotaxis_Reg"/>
</dbReference>
<accession>A0ABY7PL92</accession>
<evidence type="ECO:0000313" key="2">
    <source>
        <dbReference type="Proteomes" id="UP001211872"/>
    </source>
</evidence>
<proteinExistence type="predicted"/>
<protein>
    <submittedName>
        <fullName evidence="1">T9SS type A sorting domain-containing protein</fullName>
    </submittedName>
</protein>
<dbReference type="PANTHER" id="PTHR35580">
    <property type="entry name" value="CELL SURFACE GLYCOPROTEIN (S-LAYER PROTEIN)-LIKE PROTEIN"/>
    <property type="match status" value="1"/>
</dbReference>
<dbReference type="Proteomes" id="UP001211872">
    <property type="component" value="Chromosome"/>
</dbReference>
<dbReference type="EMBL" id="CP115396">
    <property type="protein sequence ID" value="WBO83972.1"/>
    <property type="molecule type" value="Genomic_DNA"/>
</dbReference>